<reference evidence="3 4" key="1">
    <citation type="submission" date="2021-03" db="EMBL/GenBank/DDBJ databases">
        <title>Sequencing the genomes of 1000 actinobacteria strains.</title>
        <authorList>
            <person name="Klenk H.-P."/>
        </authorList>
    </citation>
    <scope>NUCLEOTIDE SEQUENCE [LARGE SCALE GENOMIC DNA]</scope>
    <source>
        <strain evidence="3 4">DSM 24221</strain>
    </source>
</reference>
<evidence type="ECO:0000259" key="2">
    <source>
        <dbReference type="Pfam" id="PF11268"/>
    </source>
</evidence>
<keyword evidence="4" id="KW-1185">Reference proteome</keyword>
<dbReference type="Proteomes" id="UP001519362">
    <property type="component" value="Unassembled WGS sequence"/>
</dbReference>
<sequence length="323" mass="35676">MENLTIVGTEGLKLVLATDKGQRFTLDIDDMLRSEMRKARTEAAPGPRETGPGPREIQAQIRAGLSAEHVAEILQCSIDRVRLFEGPVLAEREHIVGRALAMPVLTDVQIDRDEMPTFGTAIREKLTDLAAVGERWTSWKTDEEWVVKLTFTASGVEHDARWTFDPRRSALAPANDDAAQLSRQGKVPDGLIPRLRALDSDGSKDDSSFDKNAFQIDEQQPEPQEEKPVDTADLLEALRRRRGQREAPSSPSESDSAVAPRPLAIIGSSPEREERSEPSAPEDGTPDATPDDQNTTPVEPSRRRGRPAMPSWDEIVFGARSDD</sequence>
<proteinExistence type="predicted"/>
<comment type="caution">
    <text evidence="3">The sequence shown here is derived from an EMBL/GenBank/DDBJ whole genome shotgun (WGS) entry which is preliminary data.</text>
</comment>
<dbReference type="Pfam" id="PF11268">
    <property type="entry name" value="DUF3071"/>
    <property type="match status" value="1"/>
</dbReference>
<dbReference type="InterPro" id="IPR021421">
    <property type="entry name" value="DUF3071"/>
</dbReference>
<dbReference type="NCBIfam" id="NF040712">
    <property type="entry name" value="SepH"/>
    <property type="match status" value="1"/>
</dbReference>
<accession>A0ABS4ZEN5</accession>
<evidence type="ECO:0000313" key="4">
    <source>
        <dbReference type="Proteomes" id="UP001519362"/>
    </source>
</evidence>
<feature type="domain" description="DUF3071" evidence="2">
    <location>
        <begin position="1"/>
        <end position="164"/>
    </location>
</feature>
<protein>
    <recommendedName>
        <fullName evidence="2">DUF3071 domain-containing protein</fullName>
    </recommendedName>
</protein>
<organism evidence="3 4">
    <name type="scientific">Microbacterium amylolyticum</name>
    <dbReference type="NCBI Taxonomy" id="936337"/>
    <lineage>
        <taxon>Bacteria</taxon>
        <taxon>Bacillati</taxon>
        <taxon>Actinomycetota</taxon>
        <taxon>Actinomycetes</taxon>
        <taxon>Micrococcales</taxon>
        <taxon>Microbacteriaceae</taxon>
        <taxon>Microbacterium</taxon>
    </lineage>
</organism>
<dbReference type="InterPro" id="IPR047682">
    <property type="entry name" value="SepH-like"/>
</dbReference>
<dbReference type="EMBL" id="JAGIOL010000001">
    <property type="protein sequence ID" value="MBP2435483.1"/>
    <property type="molecule type" value="Genomic_DNA"/>
</dbReference>
<evidence type="ECO:0000256" key="1">
    <source>
        <dbReference type="SAM" id="MobiDB-lite"/>
    </source>
</evidence>
<gene>
    <name evidence="3" type="ORF">JOF34_000069</name>
</gene>
<evidence type="ECO:0000313" key="3">
    <source>
        <dbReference type="EMBL" id="MBP2435483.1"/>
    </source>
</evidence>
<feature type="region of interest" description="Disordered" evidence="1">
    <location>
        <begin position="241"/>
        <end position="323"/>
    </location>
</feature>
<feature type="compositionally biased region" description="Low complexity" evidence="1">
    <location>
        <begin position="247"/>
        <end position="260"/>
    </location>
</feature>
<name>A0ABS4ZEN5_9MICO</name>
<dbReference type="RefSeq" id="WP_165132682.1">
    <property type="nucleotide sequence ID" value="NZ_CP049253.1"/>
</dbReference>